<dbReference type="CDD" id="cd00383">
    <property type="entry name" value="trans_reg_C"/>
    <property type="match status" value="1"/>
</dbReference>
<evidence type="ECO:0000256" key="7">
    <source>
        <dbReference type="ARBA" id="ARBA00023163"/>
    </source>
</evidence>
<dbReference type="FunFam" id="3.40.50.2300:FF:000021">
    <property type="entry name" value="Two-component system response regulator KdpE"/>
    <property type="match status" value="1"/>
</dbReference>
<reference evidence="12 13" key="1">
    <citation type="journal article" date="2012" name="J. Bacteriol.">
        <title>Genome Sequence of n-Alkane-Degrading Hydrocarboniphaga effusa Strain AP103T (ATCC BAA-332T).</title>
        <authorList>
            <person name="Chang H.K."/>
            <person name="Zylstra G.J."/>
            <person name="Chae J.C."/>
        </authorList>
    </citation>
    <scope>NUCLEOTIDE SEQUENCE [LARGE SCALE GENOMIC DNA]</scope>
    <source>
        <strain evidence="12 13">AP103</strain>
    </source>
</reference>
<evidence type="ECO:0000313" key="12">
    <source>
        <dbReference type="EMBL" id="EIT68929.1"/>
    </source>
</evidence>
<evidence type="ECO:0000256" key="2">
    <source>
        <dbReference type="ARBA" id="ARBA00022490"/>
    </source>
</evidence>
<evidence type="ECO:0000256" key="5">
    <source>
        <dbReference type="ARBA" id="ARBA00023015"/>
    </source>
</evidence>
<dbReference type="Pfam" id="PF00486">
    <property type="entry name" value="Trans_reg_C"/>
    <property type="match status" value="1"/>
</dbReference>
<sequence length="229" mass="25271">MTETIRVLVVDDEPQIRKLLRVSLGAESLQVIEAANAEAGLAALKQDKPDVMILDLGLPDADGLDLIPRIREISSVPIIVLSVRDDEGGKVRALDAGADDYLTKPFGIAELLARIRAALRHRLQASGSQPVIETGALRIDLTLRRVTLDGIELRLSRKEYAILAVLARHAGRVITQPQLLREVWGKVHEDDTQYLRVYIGQLRHKLGDDAAAPRYVVTEPGVGYRLKMP</sequence>
<dbReference type="InterPro" id="IPR011006">
    <property type="entry name" value="CheY-like_superfamily"/>
</dbReference>
<dbReference type="EMBL" id="AKGD01000002">
    <property type="protein sequence ID" value="EIT68929.1"/>
    <property type="molecule type" value="Genomic_DNA"/>
</dbReference>
<dbReference type="GO" id="GO:0005829">
    <property type="term" value="C:cytosol"/>
    <property type="evidence" value="ECO:0007669"/>
    <property type="project" value="TreeGrafter"/>
</dbReference>
<dbReference type="InterPro" id="IPR036388">
    <property type="entry name" value="WH-like_DNA-bd_sf"/>
</dbReference>
<dbReference type="RefSeq" id="WP_007185454.1">
    <property type="nucleotide sequence ID" value="NZ_AKGD01000002.1"/>
</dbReference>
<dbReference type="AlphaFoldDB" id="I7ZAN9"/>
<dbReference type="Gene3D" id="3.40.50.2300">
    <property type="match status" value="1"/>
</dbReference>
<keyword evidence="6 9" id="KW-0238">DNA-binding</keyword>
<evidence type="ECO:0000256" key="4">
    <source>
        <dbReference type="ARBA" id="ARBA00023012"/>
    </source>
</evidence>
<comment type="caution">
    <text evidence="12">The sequence shown here is derived from an EMBL/GenBank/DDBJ whole genome shotgun (WGS) entry which is preliminary data.</text>
</comment>
<dbReference type="GO" id="GO:0000156">
    <property type="term" value="F:phosphorelay response regulator activity"/>
    <property type="evidence" value="ECO:0007669"/>
    <property type="project" value="TreeGrafter"/>
</dbReference>
<dbReference type="OrthoDB" id="9802426at2"/>
<dbReference type="PROSITE" id="PS51755">
    <property type="entry name" value="OMPR_PHOB"/>
    <property type="match status" value="1"/>
</dbReference>
<dbReference type="Pfam" id="PF00072">
    <property type="entry name" value="Response_reg"/>
    <property type="match status" value="1"/>
</dbReference>
<dbReference type="Gene3D" id="1.10.10.10">
    <property type="entry name" value="Winged helix-like DNA-binding domain superfamily/Winged helix DNA-binding domain"/>
    <property type="match status" value="1"/>
</dbReference>
<dbReference type="InterPro" id="IPR039420">
    <property type="entry name" value="WalR-like"/>
</dbReference>
<keyword evidence="5" id="KW-0805">Transcription regulation</keyword>
<dbReference type="PROSITE" id="PS50110">
    <property type="entry name" value="RESPONSE_REGULATORY"/>
    <property type="match status" value="1"/>
</dbReference>
<feature type="DNA-binding region" description="OmpR/PhoB-type" evidence="9">
    <location>
        <begin position="129"/>
        <end position="228"/>
    </location>
</feature>
<keyword evidence="13" id="KW-1185">Reference proteome</keyword>
<keyword evidence="7" id="KW-0804">Transcription</keyword>
<dbReference type="GO" id="GO:0032993">
    <property type="term" value="C:protein-DNA complex"/>
    <property type="evidence" value="ECO:0007669"/>
    <property type="project" value="TreeGrafter"/>
</dbReference>
<keyword evidence="3 8" id="KW-0597">Phosphoprotein</keyword>
<evidence type="ECO:0000313" key="13">
    <source>
        <dbReference type="Proteomes" id="UP000003704"/>
    </source>
</evidence>
<evidence type="ECO:0000256" key="3">
    <source>
        <dbReference type="ARBA" id="ARBA00022553"/>
    </source>
</evidence>
<proteinExistence type="predicted"/>
<dbReference type="GO" id="GO:0045893">
    <property type="term" value="P:positive regulation of DNA-templated transcription"/>
    <property type="evidence" value="ECO:0007669"/>
    <property type="project" value="UniProtKB-ARBA"/>
</dbReference>
<dbReference type="GO" id="GO:0042802">
    <property type="term" value="F:identical protein binding"/>
    <property type="evidence" value="ECO:0007669"/>
    <property type="project" value="UniProtKB-ARBA"/>
</dbReference>
<dbReference type="SMART" id="SM00448">
    <property type="entry name" value="REC"/>
    <property type="match status" value="1"/>
</dbReference>
<comment type="subcellular location">
    <subcellularLocation>
        <location evidence="1">Cytoplasm</location>
    </subcellularLocation>
</comment>
<dbReference type="PATRIC" id="fig|1172194.4.peg.2426"/>
<dbReference type="InterPro" id="IPR001789">
    <property type="entry name" value="Sig_transdc_resp-reg_receiver"/>
</dbReference>
<feature type="modified residue" description="4-aspartylphosphate" evidence="8">
    <location>
        <position position="55"/>
    </location>
</feature>
<dbReference type="InterPro" id="IPR001867">
    <property type="entry name" value="OmpR/PhoB-type_DNA-bd"/>
</dbReference>
<gene>
    <name evidence="12" type="ORF">WQQ_25110</name>
</gene>
<protein>
    <submittedName>
        <fullName evidence="12">Uncharacterized protein</fullName>
    </submittedName>
</protein>
<dbReference type="GO" id="GO:0000987">
    <property type="term" value="F:cis-regulatory region sequence-specific DNA binding"/>
    <property type="evidence" value="ECO:0007669"/>
    <property type="project" value="UniProtKB-ARBA"/>
</dbReference>
<dbReference type="PANTHER" id="PTHR48111">
    <property type="entry name" value="REGULATOR OF RPOS"/>
    <property type="match status" value="1"/>
</dbReference>
<dbReference type="Proteomes" id="UP000003704">
    <property type="component" value="Unassembled WGS sequence"/>
</dbReference>
<evidence type="ECO:0000259" key="10">
    <source>
        <dbReference type="PROSITE" id="PS50110"/>
    </source>
</evidence>
<evidence type="ECO:0000256" key="9">
    <source>
        <dbReference type="PROSITE-ProRule" id="PRU01091"/>
    </source>
</evidence>
<feature type="domain" description="OmpR/PhoB-type" evidence="11">
    <location>
        <begin position="129"/>
        <end position="228"/>
    </location>
</feature>
<keyword evidence="4" id="KW-0902">Two-component regulatory system</keyword>
<dbReference type="SMART" id="SM00862">
    <property type="entry name" value="Trans_reg_C"/>
    <property type="match status" value="1"/>
</dbReference>
<name>I7ZAN9_9GAMM</name>
<evidence type="ECO:0000256" key="6">
    <source>
        <dbReference type="ARBA" id="ARBA00023125"/>
    </source>
</evidence>
<evidence type="ECO:0000256" key="1">
    <source>
        <dbReference type="ARBA" id="ARBA00004496"/>
    </source>
</evidence>
<keyword evidence="2" id="KW-0963">Cytoplasm</keyword>
<feature type="domain" description="Response regulatory" evidence="10">
    <location>
        <begin position="6"/>
        <end position="119"/>
    </location>
</feature>
<evidence type="ECO:0000259" key="11">
    <source>
        <dbReference type="PROSITE" id="PS51755"/>
    </source>
</evidence>
<dbReference type="SUPFAM" id="SSF52172">
    <property type="entry name" value="CheY-like"/>
    <property type="match status" value="1"/>
</dbReference>
<organism evidence="12 13">
    <name type="scientific">Hydrocarboniphaga effusa AP103</name>
    <dbReference type="NCBI Taxonomy" id="1172194"/>
    <lineage>
        <taxon>Bacteria</taxon>
        <taxon>Pseudomonadati</taxon>
        <taxon>Pseudomonadota</taxon>
        <taxon>Gammaproteobacteria</taxon>
        <taxon>Nevskiales</taxon>
        <taxon>Nevskiaceae</taxon>
        <taxon>Hydrocarboniphaga</taxon>
    </lineage>
</organism>
<dbReference type="Gene3D" id="6.10.250.690">
    <property type="match status" value="1"/>
</dbReference>
<dbReference type="FunFam" id="1.10.10.10:FF:000210">
    <property type="entry name" value="Winged-helix transcriptional response regulator KdpE"/>
    <property type="match status" value="1"/>
</dbReference>
<dbReference type="PANTHER" id="PTHR48111:SF50">
    <property type="entry name" value="KDP OPERON TRANSCRIPTIONAL REGULATORY PROTEIN KDPE"/>
    <property type="match status" value="1"/>
</dbReference>
<dbReference type="STRING" id="1172194.WQQ_25110"/>
<evidence type="ECO:0000256" key="8">
    <source>
        <dbReference type="PROSITE-ProRule" id="PRU00169"/>
    </source>
</evidence>
<accession>I7ZAN9</accession>